<evidence type="ECO:0000256" key="4">
    <source>
        <dbReference type="ARBA" id="ARBA00023139"/>
    </source>
</evidence>
<proteinExistence type="predicted"/>
<feature type="region of interest" description="Disordered" evidence="6">
    <location>
        <begin position="26"/>
        <end position="61"/>
    </location>
</feature>
<evidence type="ECO:0000256" key="3">
    <source>
        <dbReference type="ARBA" id="ARBA00023136"/>
    </source>
</evidence>
<dbReference type="Pfam" id="PF01547">
    <property type="entry name" value="SBP_bac_1"/>
    <property type="match status" value="1"/>
</dbReference>
<dbReference type="Gene3D" id="3.40.190.10">
    <property type="entry name" value="Periplasmic binding protein-like II"/>
    <property type="match status" value="2"/>
</dbReference>
<evidence type="ECO:0000256" key="6">
    <source>
        <dbReference type="SAM" id="MobiDB-lite"/>
    </source>
</evidence>
<organism evidence="8 9">
    <name type="scientific">Acetatifactor muris</name>
    <dbReference type="NCBI Taxonomy" id="879566"/>
    <lineage>
        <taxon>Bacteria</taxon>
        <taxon>Bacillati</taxon>
        <taxon>Bacillota</taxon>
        <taxon>Clostridia</taxon>
        <taxon>Lachnospirales</taxon>
        <taxon>Lachnospiraceae</taxon>
        <taxon>Acetatifactor</taxon>
    </lineage>
</organism>
<accession>A0A2K4ZE57</accession>
<sequence length="538" mass="59693">MKKKRLLPLLLAGTLLLTACGNGDSGSSEASVDNSGSAAVSGESGNGSGETSGAGEENGSGESFTITMMQELFTDQAPDTTNQWYQKMEEMTGVKMEVNFVPTLSYVDKITAFIASKSLPMVFTANGNVLRNNNLLMALDSDGFWALDDYIKDYPELYNFVGEQVWENSKVHGKIYGIPRLRILPRNGLIIRQDWLDALNLEMPETFDELYEVAKAFTENDPDGNGQNDTVGIVTAYQGVGNRGWNGFQTLATAFGAPNGWAYQDGTMVPDFGTQEYMTALKYIKKLYDDGYMNKDFAEINAQARYENFDKGTYGMVFGVIDDVNARNVNLPQVVEGAVATVVPALHEEGKEPRCNATAGYNGIIMFTKFGDEAIKTEEDLRKILSYYNTLATQEIQDMTLYGIEGVHYEVKDGKRELIMNESSNSAQLTVDMGDIGQILMSAAYMRKDSDTEIQTALYDTIEEREAYCVTDASIGLESETYDDVGSDLDAIMMDAAVKFVIGSIDEDGYWKEYDNWLKRGGEDVIKEFTAQYEEYKK</sequence>
<dbReference type="PANTHER" id="PTHR43649">
    <property type="entry name" value="ARABINOSE-BINDING PROTEIN-RELATED"/>
    <property type="match status" value="1"/>
</dbReference>
<feature type="chain" id="PRO_5039281581" evidence="7">
    <location>
        <begin position="20"/>
        <end position="538"/>
    </location>
</feature>
<reference evidence="8 9" key="1">
    <citation type="submission" date="2018-01" db="EMBL/GenBank/DDBJ databases">
        <authorList>
            <person name="Gaut B.S."/>
            <person name="Morton B.R."/>
            <person name="Clegg M.T."/>
            <person name="Duvall M.R."/>
        </authorList>
    </citation>
    <scope>NUCLEOTIDE SEQUENCE [LARGE SCALE GENOMIC DNA]</scope>
    <source>
        <strain evidence="8">GP69</strain>
    </source>
</reference>
<dbReference type="RefSeq" id="WP_103238827.1">
    <property type="nucleotide sequence ID" value="NZ_JANJZD010000006.1"/>
</dbReference>
<keyword evidence="5 8" id="KW-0449">Lipoprotein</keyword>
<dbReference type="InterPro" id="IPR006059">
    <property type="entry name" value="SBP"/>
</dbReference>
<evidence type="ECO:0000313" key="8">
    <source>
        <dbReference type="EMBL" id="SOY28746.1"/>
    </source>
</evidence>
<dbReference type="PANTHER" id="PTHR43649:SF33">
    <property type="entry name" value="POLYGALACTURONAN_RHAMNOGALACTURONAN-BINDING PROTEIN YTCQ"/>
    <property type="match status" value="1"/>
</dbReference>
<dbReference type="CDD" id="cd13580">
    <property type="entry name" value="PBP2_AlgQ_like_1"/>
    <property type="match status" value="1"/>
</dbReference>
<dbReference type="InterPro" id="IPR050490">
    <property type="entry name" value="Bact_solute-bd_prot1"/>
</dbReference>
<evidence type="ECO:0000313" key="9">
    <source>
        <dbReference type="Proteomes" id="UP000236311"/>
    </source>
</evidence>
<name>A0A2K4ZE57_9FIRM</name>
<keyword evidence="4" id="KW-0564">Palmitate</keyword>
<protein>
    <submittedName>
        <fullName evidence="8">Lipoprotein LipO</fullName>
    </submittedName>
</protein>
<evidence type="ECO:0000256" key="5">
    <source>
        <dbReference type="ARBA" id="ARBA00023288"/>
    </source>
</evidence>
<evidence type="ECO:0000256" key="1">
    <source>
        <dbReference type="ARBA" id="ARBA00022475"/>
    </source>
</evidence>
<dbReference type="OrthoDB" id="2644263at2"/>
<keyword evidence="2 7" id="KW-0732">Signal</keyword>
<keyword evidence="3" id="KW-0472">Membrane</keyword>
<dbReference type="Proteomes" id="UP000236311">
    <property type="component" value="Unassembled WGS sequence"/>
</dbReference>
<dbReference type="AlphaFoldDB" id="A0A2K4ZE57"/>
<keyword evidence="1" id="KW-1003">Cell membrane</keyword>
<dbReference type="SUPFAM" id="SSF53850">
    <property type="entry name" value="Periplasmic binding protein-like II"/>
    <property type="match status" value="1"/>
</dbReference>
<dbReference type="PROSITE" id="PS51257">
    <property type="entry name" value="PROKAR_LIPOPROTEIN"/>
    <property type="match status" value="1"/>
</dbReference>
<evidence type="ECO:0000256" key="7">
    <source>
        <dbReference type="SAM" id="SignalP"/>
    </source>
</evidence>
<feature type="signal peptide" evidence="7">
    <location>
        <begin position="1"/>
        <end position="19"/>
    </location>
</feature>
<keyword evidence="9" id="KW-1185">Reference proteome</keyword>
<feature type="compositionally biased region" description="Low complexity" evidence="6">
    <location>
        <begin position="34"/>
        <end position="43"/>
    </location>
</feature>
<evidence type="ECO:0000256" key="2">
    <source>
        <dbReference type="ARBA" id="ARBA00022729"/>
    </source>
</evidence>
<gene>
    <name evidence="8" type="primary">lipO_13</name>
    <name evidence="8" type="ORF">AMURIS_01457</name>
</gene>
<dbReference type="EMBL" id="OFSM01000006">
    <property type="protein sequence ID" value="SOY28746.1"/>
    <property type="molecule type" value="Genomic_DNA"/>
</dbReference>
<feature type="compositionally biased region" description="Gly residues" evidence="6">
    <location>
        <begin position="44"/>
        <end position="58"/>
    </location>
</feature>